<dbReference type="InterPro" id="IPR000380">
    <property type="entry name" value="Topo_IA"/>
</dbReference>
<proteinExistence type="inferred from homology"/>
<keyword evidence="7" id="KW-0863">Zinc-finger</keyword>
<keyword evidence="7" id="KW-0862">Zinc</keyword>
<dbReference type="InterPro" id="IPR001878">
    <property type="entry name" value="Znf_CCHC"/>
</dbReference>
<evidence type="ECO:0000256" key="3">
    <source>
        <dbReference type="ARBA" id="ARBA00012891"/>
    </source>
</evidence>
<sequence length="1007" mass="112373">MPGQPPPPPRHNGPPIILNVAEKPSVARALAGAFHRIPQSREAAPMRREAAQIFTHDNVCFPYIFSQGHGDTGPSRPHRMITTSVRGHLASIEFGSDYGWSRCDPVQLFEAPIEIVYKDDMQPLKRMLERLSKTVDAVILWLDCDREGEAIGDEVMQVCVGGNPRLRPYVYRAKFSTVMDAEIRRALSTLGRLNDHFVQAVNARSELDLRTGAAFTRFQTLRLQKKFHLPGNGNNGGGGSSGVISYGPCQFPTLGFIVERWARIETFVPEDFWFLELTLRVPQAEINNTPNETTTTNRNNNNNNNNNNNIRPIVFTWKRNRLYDRMITLALYESCMETQTAVVTQLSGRPKNKWRPVPLATVELQKRASRYLRIGSETLMSAAEDLYQQGYISYPRTETEKFRPEFQHHPLIQDFANLNTGPFADYANRLLNENGFQNPRAGQHDDQAHPPITPCKAVDPATIDNPTQRNVYILVVKHYLACCSRDAIGRETTLTVRIASEEFTAKGLMIEQKNWLEIYEPWERWSTGQGELPALQIGSRVTPSSLLMKDGTTTAPQPISETELITLMDKCGIGTDATIAQHISTIQERDYATKDHSQRFLPTPLGIALIEGYNSMGYQLNKPDLRRETEHECNLVANSQKTKDDIVGPILNKMKDCYVVATRDAHKLDEAMARHFQRIGASNDTTVLQRSFSECGTCQNQMSLKQERNSRGGGGNDRRKLLYCNTCQIGYMMPRKGQIRPKTDENNAESPVRCQICNFQVISIARGDGYEGNGYTLCPKCYSDPPANHGGASSGGTFACFACTHPTCTLAGGTQGGDVEVFGCPFCRDLGNRGGKVLLKKNTRGYVLSCSNYSSREKCAFTIWLPKASQSVSVSEDDDGICRRCSTNGQVKKVSFVWRSGGVPPHLGRETTTCILCDTRFREDLQIQIPRLDQVRPNNRQNNSGRGTVGRGGNNSHRNEGAHGGRGRGRGRGVPNRNHTNSSTNGQVCFRCNQPGHYANACPTRTQ</sequence>
<dbReference type="Pfam" id="PF00098">
    <property type="entry name" value="zf-CCHC"/>
    <property type="match status" value="1"/>
</dbReference>
<comment type="function">
    <text evidence="8">Introduces a single-strand break via transesterification at a target site in duplex DNA. Releases the supercoiling and torsional tension of DNA introduced during the DNA replication and transcription by transiently cleaving and rejoining one strand of the DNA duplex. The scissile phosphodiester is attacked by the catalytic tyrosine of the enzyme, resulting in the formation of a DNA-(5'-phosphotyrosyl)-enzyme intermediate and the expulsion of a 3'-OH DNA strand.</text>
</comment>
<keyword evidence="5 8" id="KW-0238">DNA-binding</keyword>
<dbReference type="Pfam" id="PF01131">
    <property type="entry name" value="Topoisom_bac"/>
    <property type="match status" value="1"/>
</dbReference>
<dbReference type="InterPro" id="IPR013497">
    <property type="entry name" value="Topo_IA_cen"/>
</dbReference>
<accession>A0A9K3LF25</accession>
<dbReference type="Proteomes" id="UP000693970">
    <property type="component" value="Unassembled WGS sequence"/>
</dbReference>
<dbReference type="PANTHER" id="PTHR11390:SF21">
    <property type="entry name" value="DNA TOPOISOMERASE 3-ALPHA"/>
    <property type="match status" value="1"/>
</dbReference>
<dbReference type="GO" id="GO:0006310">
    <property type="term" value="P:DNA recombination"/>
    <property type="evidence" value="ECO:0007669"/>
    <property type="project" value="TreeGrafter"/>
</dbReference>
<organism evidence="12 13">
    <name type="scientific">Nitzschia inconspicua</name>
    <dbReference type="NCBI Taxonomy" id="303405"/>
    <lineage>
        <taxon>Eukaryota</taxon>
        <taxon>Sar</taxon>
        <taxon>Stramenopiles</taxon>
        <taxon>Ochrophyta</taxon>
        <taxon>Bacillariophyta</taxon>
        <taxon>Bacillariophyceae</taxon>
        <taxon>Bacillariophycidae</taxon>
        <taxon>Bacillariales</taxon>
        <taxon>Bacillariaceae</taxon>
        <taxon>Nitzschia</taxon>
    </lineage>
</organism>
<evidence type="ECO:0000259" key="11">
    <source>
        <dbReference type="PROSITE" id="PS52039"/>
    </source>
</evidence>
<evidence type="ECO:0000256" key="2">
    <source>
        <dbReference type="ARBA" id="ARBA00009446"/>
    </source>
</evidence>
<evidence type="ECO:0000256" key="8">
    <source>
        <dbReference type="RuleBase" id="RU362092"/>
    </source>
</evidence>
<comment type="caution">
    <text evidence="12">The sequence shown here is derived from an EMBL/GenBank/DDBJ whole genome shotgun (WGS) entry which is preliminary data.</text>
</comment>
<reference evidence="12" key="1">
    <citation type="journal article" date="2021" name="Sci. Rep.">
        <title>Diploid genomic architecture of Nitzschia inconspicua, an elite biomass production diatom.</title>
        <authorList>
            <person name="Oliver A."/>
            <person name="Podell S."/>
            <person name="Pinowska A."/>
            <person name="Traller J.C."/>
            <person name="Smith S.R."/>
            <person name="McClure R."/>
            <person name="Beliaev A."/>
            <person name="Bohutskyi P."/>
            <person name="Hill E.A."/>
            <person name="Rabines A."/>
            <person name="Zheng H."/>
            <person name="Allen L.Z."/>
            <person name="Kuo A."/>
            <person name="Grigoriev I.V."/>
            <person name="Allen A.E."/>
            <person name="Hazlebeck D."/>
            <person name="Allen E.E."/>
        </authorList>
    </citation>
    <scope>NUCLEOTIDE SEQUENCE</scope>
    <source>
        <strain evidence="12">Hildebrandi</strain>
    </source>
</reference>
<keyword evidence="4 8" id="KW-0799">Topoisomerase</keyword>
<dbReference type="SMART" id="SM00436">
    <property type="entry name" value="TOP1Bc"/>
    <property type="match status" value="1"/>
</dbReference>
<dbReference type="EC" id="5.6.2.1" evidence="3 8"/>
<feature type="compositionally biased region" description="Polar residues" evidence="9">
    <location>
        <begin position="977"/>
        <end position="987"/>
    </location>
</feature>
<dbReference type="PROSITE" id="PS50158">
    <property type="entry name" value="ZF_CCHC"/>
    <property type="match status" value="1"/>
</dbReference>
<keyword evidence="7" id="KW-0479">Metal-binding</keyword>
<dbReference type="InterPro" id="IPR003602">
    <property type="entry name" value="Topo_IA_DNA-bd_dom"/>
</dbReference>
<evidence type="ECO:0000256" key="1">
    <source>
        <dbReference type="ARBA" id="ARBA00000213"/>
    </source>
</evidence>
<dbReference type="PROSITE" id="PS52039">
    <property type="entry name" value="TOPO_IA_2"/>
    <property type="match status" value="1"/>
</dbReference>
<feature type="region of interest" description="Disordered" evidence="9">
    <location>
        <begin position="287"/>
        <end position="308"/>
    </location>
</feature>
<evidence type="ECO:0000313" key="13">
    <source>
        <dbReference type="Proteomes" id="UP000693970"/>
    </source>
</evidence>
<evidence type="ECO:0000256" key="9">
    <source>
        <dbReference type="SAM" id="MobiDB-lite"/>
    </source>
</evidence>
<gene>
    <name evidence="12" type="ORF">IV203_035648</name>
</gene>
<dbReference type="GO" id="GO:0031422">
    <property type="term" value="C:RecQ family helicase-topoisomerase III complex"/>
    <property type="evidence" value="ECO:0007669"/>
    <property type="project" value="TreeGrafter"/>
</dbReference>
<dbReference type="PROSITE" id="PS00396">
    <property type="entry name" value="TOPO_IA_1"/>
    <property type="match status" value="1"/>
</dbReference>
<dbReference type="SMART" id="SM00343">
    <property type="entry name" value="ZnF_C2HC"/>
    <property type="match status" value="1"/>
</dbReference>
<dbReference type="InterPro" id="IPR034144">
    <property type="entry name" value="TOPRIM_TopoIII"/>
</dbReference>
<dbReference type="PANTHER" id="PTHR11390">
    <property type="entry name" value="PROKARYOTIC DNA TOPOISOMERASE"/>
    <property type="match status" value="1"/>
</dbReference>
<dbReference type="Pfam" id="PF01751">
    <property type="entry name" value="Toprim"/>
    <property type="match status" value="1"/>
</dbReference>
<evidence type="ECO:0000256" key="7">
    <source>
        <dbReference type="PROSITE-ProRule" id="PRU00047"/>
    </source>
</evidence>
<name>A0A9K3LF25_9STRA</name>
<dbReference type="FunFam" id="1.10.290.10:FF:000001">
    <property type="entry name" value="DNA topoisomerase"/>
    <property type="match status" value="1"/>
</dbReference>
<dbReference type="GO" id="GO:0006265">
    <property type="term" value="P:DNA topological change"/>
    <property type="evidence" value="ECO:0007669"/>
    <property type="project" value="InterPro"/>
</dbReference>
<dbReference type="GO" id="GO:0005634">
    <property type="term" value="C:nucleus"/>
    <property type="evidence" value="ECO:0007669"/>
    <property type="project" value="TreeGrafter"/>
</dbReference>
<protein>
    <recommendedName>
        <fullName evidence="3 8">DNA topoisomerase</fullName>
        <ecNumber evidence="3 8">5.6.2.1</ecNumber>
    </recommendedName>
</protein>
<dbReference type="InterPro" id="IPR006171">
    <property type="entry name" value="TOPRIM_dom"/>
</dbReference>
<evidence type="ECO:0000313" key="12">
    <source>
        <dbReference type="EMBL" id="KAG7360549.1"/>
    </source>
</evidence>
<evidence type="ECO:0000256" key="6">
    <source>
        <dbReference type="ARBA" id="ARBA00023235"/>
    </source>
</evidence>
<dbReference type="EMBL" id="JAGRRH010000013">
    <property type="protein sequence ID" value="KAG7360549.1"/>
    <property type="molecule type" value="Genomic_DNA"/>
</dbReference>
<keyword evidence="13" id="KW-1185">Reference proteome</keyword>
<comment type="similarity">
    <text evidence="2 8">Belongs to the type IA topoisomerase family.</text>
</comment>
<dbReference type="GO" id="GO:0003677">
    <property type="term" value="F:DNA binding"/>
    <property type="evidence" value="ECO:0007669"/>
    <property type="project" value="UniProtKB-KW"/>
</dbReference>
<dbReference type="GO" id="GO:0003917">
    <property type="term" value="F:DNA topoisomerase type I (single strand cut, ATP-independent) activity"/>
    <property type="evidence" value="ECO:0007669"/>
    <property type="project" value="UniProtKB-EC"/>
</dbReference>
<dbReference type="AlphaFoldDB" id="A0A9K3LF25"/>
<dbReference type="SMART" id="SM00493">
    <property type="entry name" value="TOPRIM"/>
    <property type="match status" value="1"/>
</dbReference>
<dbReference type="OrthoDB" id="430051at2759"/>
<feature type="domain" description="CCHC-type" evidence="10">
    <location>
        <begin position="989"/>
        <end position="1003"/>
    </location>
</feature>
<feature type="region of interest" description="Disordered" evidence="9">
    <location>
        <begin position="931"/>
        <end position="990"/>
    </location>
</feature>
<reference evidence="12" key="2">
    <citation type="submission" date="2021-04" db="EMBL/GenBank/DDBJ databases">
        <authorList>
            <person name="Podell S."/>
        </authorList>
    </citation>
    <scope>NUCLEOTIDE SEQUENCE</scope>
    <source>
        <strain evidence="12">Hildebrandi</strain>
    </source>
</reference>
<dbReference type="SMART" id="SM00437">
    <property type="entry name" value="TOP1Ac"/>
    <property type="match status" value="1"/>
</dbReference>
<feature type="compositionally biased region" description="Polar residues" evidence="9">
    <location>
        <begin position="936"/>
        <end position="946"/>
    </location>
</feature>
<dbReference type="GO" id="GO:0008270">
    <property type="term" value="F:zinc ion binding"/>
    <property type="evidence" value="ECO:0007669"/>
    <property type="project" value="UniProtKB-KW"/>
</dbReference>
<evidence type="ECO:0000256" key="5">
    <source>
        <dbReference type="ARBA" id="ARBA00023125"/>
    </source>
</evidence>
<feature type="domain" description="Topo IA-type catalytic" evidence="11">
    <location>
        <begin position="194"/>
        <end position="660"/>
    </location>
</feature>
<dbReference type="GO" id="GO:0006281">
    <property type="term" value="P:DNA repair"/>
    <property type="evidence" value="ECO:0007669"/>
    <property type="project" value="TreeGrafter"/>
</dbReference>
<dbReference type="CDD" id="cd00186">
    <property type="entry name" value="TOP1Ac"/>
    <property type="match status" value="1"/>
</dbReference>
<dbReference type="CDD" id="cd03362">
    <property type="entry name" value="TOPRIM_TopoIA_TopoIII"/>
    <property type="match status" value="1"/>
</dbReference>
<evidence type="ECO:0000256" key="4">
    <source>
        <dbReference type="ARBA" id="ARBA00023029"/>
    </source>
</evidence>
<keyword evidence="6 8" id="KW-0413">Isomerase</keyword>
<comment type="catalytic activity">
    <reaction evidence="1 8">
        <text>ATP-independent breakage of single-stranded DNA, followed by passage and rejoining.</text>
        <dbReference type="EC" id="5.6.2.1"/>
    </reaction>
</comment>
<dbReference type="InterPro" id="IPR003601">
    <property type="entry name" value="Topo_IA_2"/>
</dbReference>
<dbReference type="InterPro" id="IPR023406">
    <property type="entry name" value="Topo_IA_AS"/>
</dbReference>
<evidence type="ECO:0000259" key="10">
    <source>
        <dbReference type="PROSITE" id="PS50158"/>
    </source>
</evidence>